<dbReference type="Proteomes" id="UP000244809">
    <property type="component" value="Chromosome 1"/>
</dbReference>
<feature type="signal peptide" evidence="1">
    <location>
        <begin position="1"/>
        <end position="43"/>
    </location>
</feature>
<evidence type="ECO:0000313" key="4">
    <source>
        <dbReference type="Proteomes" id="UP000244809"/>
    </source>
</evidence>
<evidence type="ECO:0000313" key="3">
    <source>
        <dbReference type="EMBL" id="AWG27706.1"/>
    </source>
</evidence>
<dbReference type="CDD" id="cd02236">
    <property type="entry name" value="cupin_CV2614-like"/>
    <property type="match status" value="1"/>
</dbReference>
<dbReference type="Pfam" id="PF07883">
    <property type="entry name" value="Cupin_2"/>
    <property type="match status" value="1"/>
</dbReference>
<keyword evidence="1" id="KW-0732">Signal</keyword>
<name>A0AAD0IW19_9BURK</name>
<dbReference type="SUPFAM" id="SSF51182">
    <property type="entry name" value="RmlC-like cupins"/>
    <property type="match status" value="1"/>
</dbReference>
<dbReference type="InterPro" id="IPR013096">
    <property type="entry name" value="Cupin_2"/>
</dbReference>
<accession>A0AAD0IW19</accession>
<evidence type="ECO:0000259" key="2">
    <source>
        <dbReference type="Pfam" id="PF07883"/>
    </source>
</evidence>
<gene>
    <name evidence="3" type="ORF">B9Z07_01745</name>
</gene>
<organism evidence="3 4">
    <name type="scientific">Burkholderia cenocepacia</name>
    <dbReference type="NCBI Taxonomy" id="95486"/>
    <lineage>
        <taxon>Bacteria</taxon>
        <taxon>Pseudomonadati</taxon>
        <taxon>Pseudomonadota</taxon>
        <taxon>Betaproteobacteria</taxon>
        <taxon>Burkholderiales</taxon>
        <taxon>Burkholderiaceae</taxon>
        <taxon>Burkholderia</taxon>
        <taxon>Burkholderia cepacia complex</taxon>
    </lineage>
</organism>
<dbReference type="InterPro" id="IPR014710">
    <property type="entry name" value="RmlC-like_jellyroll"/>
</dbReference>
<dbReference type="AlphaFoldDB" id="A0AAD0IW19"/>
<protein>
    <submittedName>
        <fullName evidence="3">Cupin</fullName>
    </submittedName>
</protein>
<feature type="domain" description="Cupin type-2" evidence="2">
    <location>
        <begin position="83"/>
        <end position="151"/>
    </location>
</feature>
<feature type="chain" id="PRO_5042246494" evidence="1">
    <location>
        <begin position="44"/>
        <end position="167"/>
    </location>
</feature>
<dbReference type="InterPro" id="IPR011051">
    <property type="entry name" value="RmlC_Cupin_sf"/>
</dbReference>
<sequence length="167" mass="17737">MAPSSTISPYGPLIMKLRWVSVTFRAAVAAASIVVGTTTPALAQQTGAPARAVETVLLQTMRAWDGSPYRAYPTARPEVTVVRYRIPPHAVLPWHTHPSINIGYVLSGHLTAVRRSDGKRLKLGPGDVVPEMVGGAHRGETGDETAELIVFYAGTPGTPLTVADGED</sequence>
<dbReference type="EMBL" id="CP021067">
    <property type="protein sequence ID" value="AWG27706.1"/>
    <property type="molecule type" value="Genomic_DNA"/>
</dbReference>
<proteinExistence type="predicted"/>
<reference evidence="3 4" key="1">
    <citation type="submission" date="2017-04" db="EMBL/GenBank/DDBJ databases">
        <title>Complete genome sequence of Burkholderia cenocepacia PC184 Midwest clone.</title>
        <authorList>
            <person name="Mulks M.H."/>
            <person name="Cooper V.S."/>
        </authorList>
    </citation>
    <scope>NUCLEOTIDE SEQUENCE [LARGE SCALE GENOMIC DNA]</scope>
    <source>
        <strain evidence="3 4">PC184 Mulks</strain>
    </source>
</reference>
<dbReference type="Gene3D" id="2.60.120.10">
    <property type="entry name" value="Jelly Rolls"/>
    <property type="match status" value="1"/>
</dbReference>
<evidence type="ECO:0000256" key="1">
    <source>
        <dbReference type="SAM" id="SignalP"/>
    </source>
</evidence>